<comment type="similarity">
    <text evidence="2">Belongs to the DadA oxidoreductase family.</text>
</comment>
<dbReference type="InterPro" id="IPR036188">
    <property type="entry name" value="FAD/NAD-bd_sf"/>
</dbReference>
<dbReference type="PANTHER" id="PTHR13847">
    <property type="entry name" value="SARCOSINE DEHYDROGENASE-RELATED"/>
    <property type="match status" value="1"/>
</dbReference>
<dbReference type="RefSeq" id="WP_126609014.1">
    <property type="nucleotide sequence ID" value="NZ_AP025144.1"/>
</dbReference>
<evidence type="ECO:0000256" key="2">
    <source>
        <dbReference type="ARBA" id="ARBA00009410"/>
    </source>
</evidence>
<reference evidence="7" key="1">
    <citation type="journal article" date="2019" name="Int. J. Syst. Evol. Microbiol.">
        <title>The Global Catalogue of Microorganisms (GCM) 10K type strain sequencing project: providing services to taxonomists for standard genome sequencing and annotation.</title>
        <authorList>
            <consortium name="The Broad Institute Genomics Platform"/>
            <consortium name="The Broad Institute Genome Sequencing Center for Infectious Disease"/>
            <person name="Wu L."/>
            <person name="Ma J."/>
        </authorList>
    </citation>
    <scope>NUCLEOTIDE SEQUENCE [LARGE SCALE GENOMIC DNA]</scope>
    <source>
        <strain evidence="7">NBRC 15640</strain>
    </source>
</reference>
<evidence type="ECO:0000256" key="3">
    <source>
        <dbReference type="ARBA" id="ARBA00022630"/>
    </source>
</evidence>
<gene>
    <name evidence="6" type="ORF">GCM10007932_24030</name>
</gene>
<proteinExistence type="inferred from homology"/>
<keyword evidence="3" id="KW-0285">Flavoprotein</keyword>
<dbReference type="InterPro" id="IPR006076">
    <property type="entry name" value="FAD-dep_OxRdtase"/>
</dbReference>
<dbReference type="SUPFAM" id="SSF51905">
    <property type="entry name" value="FAD/NAD(P)-binding domain"/>
    <property type="match status" value="1"/>
</dbReference>
<dbReference type="Gene3D" id="3.50.50.60">
    <property type="entry name" value="FAD/NAD(P)-binding domain"/>
    <property type="match status" value="1"/>
</dbReference>
<evidence type="ECO:0000256" key="4">
    <source>
        <dbReference type="ARBA" id="ARBA00023002"/>
    </source>
</evidence>
<dbReference type="Proteomes" id="UP001156690">
    <property type="component" value="Unassembled WGS sequence"/>
</dbReference>
<feature type="domain" description="FAD dependent oxidoreductase" evidence="5">
    <location>
        <begin position="9"/>
        <end position="353"/>
    </location>
</feature>
<evidence type="ECO:0000256" key="1">
    <source>
        <dbReference type="ARBA" id="ARBA00001974"/>
    </source>
</evidence>
<comment type="caution">
    <text evidence="6">The sequence shown here is derived from an EMBL/GenBank/DDBJ whole genome shotgun (WGS) entry which is preliminary data.</text>
</comment>
<dbReference type="GO" id="GO:0016491">
    <property type="term" value="F:oxidoreductase activity"/>
    <property type="evidence" value="ECO:0007669"/>
    <property type="project" value="UniProtKB-KW"/>
</dbReference>
<comment type="cofactor">
    <cofactor evidence="1">
        <name>FAD</name>
        <dbReference type="ChEBI" id="CHEBI:57692"/>
    </cofactor>
</comment>
<keyword evidence="4" id="KW-0560">Oxidoreductase</keyword>
<dbReference type="GO" id="GO:0005737">
    <property type="term" value="C:cytoplasm"/>
    <property type="evidence" value="ECO:0007669"/>
    <property type="project" value="TreeGrafter"/>
</dbReference>
<evidence type="ECO:0000259" key="5">
    <source>
        <dbReference type="Pfam" id="PF01266"/>
    </source>
</evidence>
<evidence type="ECO:0000313" key="6">
    <source>
        <dbReference type="EMBL" id="GLQ73043.1"/>
    </source>
</evidence>
<sequence length="364" mass="40334">MSTNQRQFDWVIIGAGVIGCAIARELSLQSNFSVALIEQNRVGSGATLYSGGFVRVIHSEDHITEMAKESLPFFLQHKEETGFDEIGTLFVPTTESLETISEWVRTTSTNEHPIYLKQVKSLPEELRKILPKRLDADYVVWEPVSGYADPLKSTLWLSNEAQKNGVELFESTQVQSIDTHGHDGFQLTTSDQVILTNGLIVCTGAWNSLAGDAFDLSDVQRPKAIQAEFMRSQPLPSQHPALIVGDPDVYMRPIGGDTWLVGTATSEWDIDVESPRRKDITHTDLTKETVSQALNIQKDALNALGARVGFDGYTYGKTGYLGAKSKYKNVLFATGWSGMGFKLFPSIAKRISHLATQSRNDVYE</sequence>
<accession>A0AAV5NS30</accession>
<keyword evidence="7" id="KW-1185">Reference proteome</keyword>
<dbReference type="AlphaFoldDB" id="A0AAV5NS30"/>
<name>A0AAV5NS30_9VIBR</name>
<dbReference type="PANTHER" id="PTHR13847:SF286">
    <property type="entry name" value="D-AMINO ACID DEHYDROGENASE"/>
    <property type="match status" value="1"/>
</dbReference>
<dbReference type="PROSITE" id="PS51257">
    <property type="entry name" value="PROKAR_LIPOPROTEIN"/>
    <property type="match status" value="1"/>
</dbReference>
<dbReference type="Pfam" id="PF01266">
    <property type="entry name" value="DAO"/>
    <property type="match status" value="1"/>
</dbReference>
<organism evidence="6 7">
    <name type="scientific">Vibrio penaeicida</name>
    <dbReference type="NCBI Taxonomy" id="104609"/>
    <lineage>
        <taxon>Bacteria</taxon>
        <taxon>Pseudomonadati</taxon>
        <taxon>Pseudomonadota</taxon>
        <taxon>Gammaproteobacteria</taxon>
        <taxon>Vibrionales</taxon>
        <taxon>Vibrionaceae</taxon>
        <taxon>Vibrio</taxon>
    </lineage>
</organism>
<protein>
    <recommendedName>
        <fullName evidence="5">FAD dependent oxidoreductase domain-containing protein</fullName>
    </recommendedName>
</protein>
<dbReference type="EMBL" id="BSNX01000028">
    <property type="protein sequence ID" value="GLQ73043.1"/>
    <property type="molecule type" value="Genomic_DNA"/>
</dbReference>
<dbReference type="Gene3D" id="3.30.9.10">
    <property type="entry name" value="D-Amino Acid Oxidase, subunit A, domain 2"/>
    <property type="match status" value="1"/>
</dbReference>
<evidence type="ECO:0000313" key="7">
    <source>
        <dbReference type="Proteomes" id="UP001156690"/>
    </source>
</evidence>